<dbReference type="EMBL" id="VDUY01000007">
    <property type="protein sequence ID" value="TXL63888.1"/>
    <property type="molecule type" value="Genomic_DNA"/>
</dbReference>
<comment type="caution">
    <text evidence="2">The sequence shown here is derived from an EMBL/GenBank/DDBJ whole genome shotgun (WGS) entry which is preliminary data.</text>
</comment>
<feature type="compositionally biased region" description="Basic and acidic residues" evidence="1">
    <location>
        <begin position="36"/>
        <end position="56"/>
    </location>
</feature>
<organism evidence="2 3">
    <name type="scientific">Zeimonas arvi</name>
    <dbReference type="NCBI Taxonomy" id="2498847"/>
    <lineage>
        <taxon>Bacteria</taxon>
        <taxon>Pseudomonadati</taxon>
        <taxon>Pseudomonadota</taxon>
        <taxon>Betaproteobacteria</taxon>
        <taxon>Burkholderiales</taxon>
        <taxon>Burkholderiaceae</taxon>
        <taxon>Zeimonas</taxon>
    </lineage>
</organism>
<name>A0A5C8NRG4_9BURK</name>
<feature type="region of interest" description="Disordered" evidence="1">
    <location>
        <begin position="98"/>
        <end position="126"/>
    </location>
</feature>
<feature type="region of interest" description="Disordered" evidence="1">
    <location>
        <begin position="36"/>
        <end position="64"/>
    </location>
</feature>
<accession>A0A5C8NRG4</accession>
<proteinExistence type="predicted"/>
<evidence type="ECO:0000256" key="1">
    <source>
        <dbReference type="SAM" id="MobiDB-lite"/>
    </source>
</evidence>
<reference evidence="2 3" key="1">
    <citation type="submission" date="2019-06" db="EMBL/GenBank/DDBJ databases">
        <title>Quisquiliibacterium sp. nov., isolated from a maize field.</title>
        <authorList>
            <person name="Lin S.-Y."/>
            <person name="Tsai C.-F."/>
            <person name="Young C.-C."/>
        </authorList>
    </citation>
    <scope>NUCLEOTIDE SEQUENCE [LARGE SCALE GENOMIC DNA]</scope>
    <source>
        <strain evidence="2 3">CC-CFT501</strain>
    </source>
</reference>
<dbReference type="RefSeq" id="WP_147705582.1">
    <property type="nucleotide sequence ID" value="NZ_VDUY01000007.1"/>
</dbReference>
<sequence>MRRLISVLILALLPLQIGWATVASYCGHESDRAAQHFGHHEHEHHADSGHAAEFDGSKGSGDTGANLFGTSDGDCSTCHLHLAGAIFLITAPLAGTHALSPPPQPEYRPHAVPTTPPERPQWQRLA</sequence>
<evidence type="ECO:0008006" key="4">
    <source>
        <dbReference type="Google" id="ProtNLM"/>
    </source>
</evidence>
<protein>
    <recommendedName>
        <fullName evidence="4">Cobalt transporter</fullName>
    </recommendedName>
</protein>
<evidence type="ECO:0000313" key="3">
    <source>
        <dbReference type="Proteomes" id="UP000321548"/>
    </source>
</evidence>
<dbReference type="OrthoDB" id="6717343at2"/>
<dbReference type="Proteomes" id="UP000321548">
    <property type="component" value="Unassembled WGS sequence"/>
</dbReference>
<evidence type="ECO:0000313" key="2">
    <source>
        <dbReference type="EMBL" id="TXL63888.1"/>
    </source>
</evidence>
<dbReference type="AlphaFoldDB" id="A0A5C8NRG4"/>
<keyword evidence="3" id="KW-1185">Reference proteome</keyword>
<gene>
    <name evidence="2" type="ORF">FHP08_16480</name>
</gene>